<keyword evidence="2" id="KW-0378">Hydrolase</keyword>
<gene>
    <name evidence="5" type="ORF">YC6258_02905</name>
</gene>
<dbReference type="GO" id="GO:0033567">
    <property type="term" value="P:DNA replication, Okazaki fragment processing"/>
    <property type="evidence" value="ECO:0007669"/>
    <property type="project" value="InterPro"/>
</dbReference>
<sequence>MVERNSKPARVIPSLEHKILLIDGSIFIFRAWFGWPDRFMDQQGRPVNAVIGFTDFVLRLLVSHPEQMIFCFDTSLFSGLRHQLDPSYKANRTLPDKSLEYQMNSCFELIEALGLPCLKSYQYEADDLMASVQAQWYSAQPVVLVTSDKDIFQLLRPHDWSWDGKSAGLSGYEQVRERWQIEPSKMPELLALCGDASDNIPGLSGVGAKTAARLLNEVGDLSSLLDQPELILKSTIRAKQNIYHQIQAYRSRLLLNHQLTRLYPDAPLPERPGQWDITAIDSDRLDSFVSSIPLLGSQKSFLKGLVL</sequence>
<evidence type="ECO:0000256" key="2">
    <source>
        <dbReference type="ARBA" id="ARBA00022801"/>
    </source>
</evidence>
<reference evidence="5 6" key="1">
    <citation type="submission" date="2014-01" db="EMBL/GenBank/DDBJ databases">
        <title>Full genme sequencing of cellulolytic bacterium Gynuella sunshinyii YC6258T gen. nov., sp. nov.</title>
        <authorList>
            <person name="Khan H."/>
            <person name="Chung E.J."/>
            <person name="Chung Y.R."/>
        </authorList>
    </citation>
    <scope>NUCLEOTIDE SEQUENCE [LARGE SCALE GENOMIC DNA]</scope>
    <source>
        <strain evidence="5 6">YC6258</strain>
    </source>
</reference>
<dbReference type="CDD" id="cd09898">
    <property type="entry name" value="H3TH_53EXO"/>
    <property type="match status" value="1"/>
</dbReference>
<dbReference type="KEGG" id="gsn:YC6258_02905"/>
<dbReference type="Gene3D" id="3.40.50.1010">
    <property type="entry name" value="5'-nuclease"/>
    <property type="match status" value="1"/>
</dbReference>
<accession>A0A0C5VNH1</accession>
<evidence type="ECO:0000313" key="5">
    <source>
        <dbReference type="EMBL" id="AJQ94943.1"/>
    </source>
</evidence>
<dbReference type="InterPro" id="IPR038969">
    <property type="entry name" value="FEN"/>
</dbReference>
<dbReference type="HOGENOM" id="CLU_004675_1_0_6"/>
<proteinExistence type="predicted"/>
<organism evidence="5 6">
    <name type="scientific">Gynuella sunshinyii YC6258</name>
    <dbReference type="NCBI Taxonomy" id="1445510"/>
    <lineage>
        <taxon>Bacteria</taxon>
        <taxon>Pseudomonadati</taxon>
        <taxon>Pseudomonadota</taxon>
        <taxon>Gammaproteobacteria</taxon>
        <taxon>Oceanospirillales</taxon>
        <taxon>Saccharospirillaceae</taxon>
        <taxon>Gynuella</taxon>
    </lineage>
</organism>
<dbReference type="OrthoDB" id="9806424at2"/>
<dbReference type="RefSeq" id="WP_144407638.1">
    <property type="nucleotide sequence ID" value="NZ_CP007142.1"/>
</dbReference>
<dbReference type="InterPro" id="IPR008918">
    <property type="entry name" value="HhH2"/>
</dbReference>
<dbReference type="Proteomes" id="UP000032266">
    <property type="component" value="Chromosome"/>
</dbReference>
<dbReference type="SMART" id="SM00279">
    <property type="entry name" value="HhH2"/>
    <property type="match status" value="1"/>
</dbReference>
<dbReference type="SUPFAM" id="SSF47807">
    <property type="entry name" value="5' to 3' exonuclease, C-terminal subdomain"/>
    <property type="match status" value="1"/>
</dbReference>
<dbReference type="InterPro" id="IPR029060">
    <property type="entry name" value="PIN-like_dom_sf"/>
</dbReference>
<keyword evidence="1" id="KW-0540">Nuclease</keyword>
<protein>
    <submittedName>
        <fullName evidence="5">5'-3' exonuclease (Including N-terminal domain of PolI)</fullName>
        <ecNumber evidence="5">2.7.7.7</ecNumber>
    </submittedName>
</protein>
<dbReference type="EMBL" id="CP007142">
    <property type="protein sequence ID" value="AJQ94943.1"/>
    <property type="molecule type" value="Genomic_DNA"/>
</dbReference>
<dbReference type="GO" id="GO:0017108">
    <property type="term" value="F:5'-flap endonuclease activity"/>
    <property type="evidence" value="ECO:0007669"/>
    <property type="project" value="InterPro"/>
</dbReference>
<evidence type="ECO:0000256" key="3">
    <source>
        <dbReference type="ARBA" id="ARBA00023125"/>
    </source>
</evidence>
<name>A0A0C5VNH1_9GAMM</name>
<dbReference type="Pfam" id="PF01367">
    <property type="entry name" value="5_3_exonuc"/>
    <property type="match status" value="1"/>
</dbReference>
<dbReference type="PANTHER" id="PTHR42646:SF2">
    <property type="entry name" value="5'-3' EXONUCLEASE FAMILY PROTEIN"/>
    <property type="match status" value="1"/>
</dbReference>
<dbReference type="CDD" id="cd09859">
    <property type="entry name" value="PIN_53EXO"/>
    <property type="match status" value="1"/>
</dbReference>
<keyword evidence="6" id="KW-1185">Reference proteome</keyword>
<dbReference type="InterPro" id="IPR020046">
    <property type="entry name" value="5-3_exonucl_a-hlix_arch_N"/>
</dbReference>
<dbReference type="Gene3D" id="1.10.150.20">
    <property type="entry name" value="5' to 3' exonuclease, C-terminal subdomain"/>
    <property type="match status" value="1"/>
</dbReference>
<dbReference type="GO" id="GO:0003677">
    <property type="term" value="F:DNA binding"/>
    <property type="evidence" value="ECO:0007669"/>
    <property type="project" value="UniProtKB-KW"/>
</dbReference>
<dbReference type="InterPro" id="IPR020045">
    <property type="entry name" value="DNA_polI_H3TH"/>
</dbReference>
<keyword evidence="5" id="KW-0808">Transferase</keyword>
<dbReference type="SUPFAM" id="SSF88723">
    <property type="entry name" value="PIN domain-like"/>
    <property type="match status" value="1"/>
</dbReference>
<evidence type="ECO:0000256" key="1">
    <source>
        <dbReference type="ARBA" id="ARBA00022722"/>
    </source>
</evidence>
<dbReference type="AlphaFoldDB" id="A0A0C5VNH1"/>
<dbReference type="GO" id="GO:0008409">
    <property type="term" value="F:5'-3' exonuclease activity"/>
    <property type="evidence" value="ECO:0007669"/>
    <property type="project" value="InterPro"/>
</dbReference>
<dbReference type="SMART" id="SM00475">
    <property type="entry name" value="53EXOc"/>
    <property type="match status" value="1"/>
</dbReference>
<dbReference type="InterPro" id="IPR002421">
    <property type="entry name" value="5-3_exonuclease"/>
</dbReference>
<keyword evidence="3" id="KW-0238">DNA-binding</keyword>
<keyword evidence="5" id="KW-0269">Exonuclease</keyword>
<keyword evidence="5" id="KW-0548">Nucleotidyltransferase</keyword>
<dbReference type="Pfam" id="PF02739">
    <property type="entry name" value="5_3_exonuc_N"/>
    <property type="match status" value="1"/>
</dbReference>
<feature type="domain" description="5'-3' exonuclease" evidence="4">
    <location>
        <begin position="17"/>
        <end position="272"/>
    </location>
</feature>
<evidence type="ECO:0000313" key="6">
    <source>
        <dbReference type="Proteomes" id="UP000032266"/>
    </source>
</evidence>
<dbReference type="STRING" id="1445510.YC6258_02905"/>
<evidence type="ECO:0000259" key="4">
    <source>
        <dbReference type="SMART" id="SM00475"/>
    </source>
</evidence>
<dbReference type="InterPro" id="IPR036279">
    <property type="entry name" value="5-3_exonuclease_C_sf"/>
</dbReference>
<dbReference type="PANTHER" id="PTHR42646">
    <property type="entry name" value="FLAP ENDONUCLEASE XNI"/>
    <property type="match status" value="1"/>
</dbReference>
<dbReference type="EC" id="2.7.7.7" evidence="5"/>
<dbReference type="GO" id="GO:0003887">
    <property type="term" value="F:DNA-directed DNA polymerase activity"/>
    <property type="evidence" value="ECO:0007669"/>
    <property type="project" value="UniProtKB-EC"/>
</dbReference>